<evidence type="ECO:0000313" key="1">
    <source>
        <dbReference type="EMBL" id="DBA52103.1"/>
    </source>
</evidence>
<dbReference type="EMBL" id="BK067790">
    <property type="protein sequence ID" value="DBA52103.1"/>
    <property type="molecule type" value="Genomic_DNA"/>
</dbReference>
<accession>A0AAT9J7H2</accession>
<protein>
    <submittedName>
        <fullName evidence="1">ORF18</fullName>
    </submittedName>
</protein>
<name>A0AAT9J7H2_9VIRU</name>
<reference evidence="1" key="2">
    <citation type="submission" date="2024-03" db="EMBL/GenBank/DDBJ databases">
        <authorList>
            <person name="Ni Y."/>
            <person name="Xu T."/>
            <person name="Yan S."/>
            <person name="Chen L."/>
            <person name="Wang Y."/>
        </authorList>
    </citation>
    <scope>NUCLEOTIDE SEQUENCE</scope>
    <source>
        <strain evidence="1">NMM1</strain>
    </source>
</reference>
<reference evidence="1" key="1">
    <citation type="journal article" date="2024" name="Environ. Microbiol. Rep.">
        <title>Hiding in plain sight: The discovery of complete genomes of 11 hypothetical spindle-shaped viruses that putatively infect mesophilic ammonia-oxidizing archaea.</title>
        <authorList>
            <person name="Ni Y."/>
            <person name="Xu T."/>
            <person name="Yan S."/>
            <person name="Chen L."/>
            <person name="Wang Y."/>
        </authorList>
    </citation>
    <scope>NUCLEOTIDE SEQUENCE</scope>
    <source>
        <strain evidence="1">NMM1</strain>
    </source>
</reference>
<sequence>MRISNGHATKYLLKHGYNHIWLKAHTKFKDKVQCQDTRYYALDLWNLYDGLCFDTKGILWAIQIKTNAWAKASDIIEFQKDHKIKCIVLNVKKEKSRWYVHERKYAY</sequence>
<organism evidence="1">
    <name type="scientific">Nitrosopumilaceae spindle-shaped virus</name>
    <dbReference type="NCBI Taxonomy" id="3065433"/>
    <lineage>
        <taxon>Viruses</taxon>
    </lineage>
</organism>
<proteinExistence type="predicted"/>